<name>A0ABS1Z7Y5_9GAMM</name>
<evidence type="ECO:0000313" key="2">
    <source>
        <dbReference type="EMBL" id="MBM0748515.1"/>
    </source>
</evidence>
<accession>A0ABS1Z7Y5</accession>
<proteinExistence type="predicted"/>
<reference evidence="2 3" key="1">
    <citation type="submission" date="2021-01" db="EMBL/GenBank/DDBJ databases">
        <title>Complete genome sequence of Pantoea eucrina OB49, a heavy metal tolerant bacterium with PGPR potential isolated from wheat in Algeria.</title>
        <authorList>
            <person name="Lekired A."/>
            <person name="Ouzari I.H."/>
        </authorList>
    </citation>
    <scope>NUCLEOTIDE SEQUENCE [LARGE SCALE GENOMIC DNA]</scope>
    <source>
        <strain evidence="2 3">OB49</strain>
    </source>
</reference>
<evidence type="ECO:0000256" key="1">
    <source>
        <dbReference type="SAM" id="Phobius"/>
    </source>
</evidence>
<keyword evidence="3" id="KW-1185">Reference proteome</keyword>
<sequence>MSEQKVLEIGQDKLGTVFVFIFAVFFGVCASVFRNNPIFMAEVSIAPFLFSCLCLALAPNSKNGFIRVVKVLGDISAASLSLATLLAVPGCHGEAYTIFAWGVFLVLCFLIAGRTWRSL</sequence>
<feature type="transmembrane region" description="Helical" evidence="1">
    <location>
        <begin position="14"/>
        <end position="33"/>
    </location>
</feature>
<dbReference type="Proteomes" id="UP000809137">
    <property type="component" value="Unassembled WGS sequence"/>
</dbReference>
<keyword evidence="1" id="KW-0812">Transmembrane</keyword>
<organism evidence="2 3">
    <name type="scientific">Pantoea eucrina</name>
    <dbReference type="NCBI Taxonomy" id="472693"/>
    <lineage>
        <taxon>Bacteria</taxon>
        <taxon>Pseudomonadati</taxon>
        <taxon>Pseudomonadota</taxon>
        <taxon>Gammaproteobacteria</taxon>
        <taxon>Enterobacterales</taxon>
        <taxon>Erwiniaceae</taxon>
        <taxon>Pantoea</taxon>
    </lineage>
</organism>
<dbReference type="GeneID" id="84634287"/>
<dbReference type="EMBL" id="JAFCXS010000010">
    <property type="protein sequence ID" value="MBM0748515.1"/>
    <property type="molecule type" value="Genomic_DNA"/>
</dbReference>
<gene>
    <name evidence="2" type="ORF">JJB79_14025</name>
</gene>
<keyword evidence="1" id="KW-1133">Transmembrane helix</keyword>
<feature type="transmembrane region" description="Helical" evidence="1">
    <location>
        <begin position="39"/>
        <end position="59"/>
    </location>
</feature>
<keyword evidence="1" id="KW-0472">Membrane</keyword>
<comment type="caution">
    <text evidence="2">The sequence shown here is derived from an EMBL/GenBank/DDBJ whole genome shotgun (WGS) entry which is preliminary data.</text>
</comment>
<dbReference type="RefSeq" id="WP_144380590.1">
    <property type="nucleotide sequence ID" value="NZ_JAFCXS010000010.1"/>
</dbReference>
<protein>
    <recommendedName>
        <fullName evidence="4">DUF3147 family protein</fullName>
    </recommendedName>
</protein>
<evidence type="ECO:0000313" key="3">
    <source>
        <dbReference type="Proteomes" id="UP000809137"/>
    </source>
</evidence>
<evidence type="ECO:0008006" key="4">
    <source>
        <dbReference type="Google" id="ProtNLM"/>
    </source>
</evidence>
<feature type="transmembrane region" description="Helical" evidence="1">
    <location>
        <begin position="95"/>
        <end position="113"/>
    </location>
</feature>